<evidence type="ECO:0000256" key="1">
    <source>
        <dbReference type="SAM" id="MobiDB-lite"/>
    </source>
</evidence>
<reference evidence="3" key="1">
    <citation type="journal article" date="2008" name="Nature">
        <title>The amphioxus genome and the evolution of the chordate karyotype.</title>
        <authorList>
            <consortium name="US DOE Joint Genome Institute (JGI-PGF)"/>
            <person name="Putnam N.H."/>
            <person name="Butts T."/>
            <person name="Ferrier D.E.K."/>
            <person name="Furlong R.F."/>
            <person name="Hellsten U."/>
            <person name="Kawashima T."/>
            <person name="Robinson-Rechavi M."/>
            <person name="Shoguchi E."/>
            <person name="Terry A."/>
            <person name="Yu J.-K."/>
            <person name="Benito-Gutierrez E.L."/>
            <person name="Dubchak I."/>
            <person name="Garcia-Fernandez J."/>
            <person name="Gibson-Brown J.J."/>
            <person name="Grigoriev I.V."/>
            <person name="Horton A.C."/>
            <person name="de Jong P.J."/>
            <person name="Jurka J."/>
            <person name="Kapitonov V.V."/>
            <person name="Kohara Y."/>
            <person name="Kuroki Y."/>
            <person name="Lindquist E."/>
            <person name="Lucas S."/>
            <person name="Osoegawa K."/>
            <person name="Pennacchio L.A."/>
            <person name="Salamov A.A."/>
            <person name="Satou Y."/>
            <person name="Sauka-Spengler T."/>
            <person name="Schmutz J."/>
            <person name="Shin-I T."/>
            <person name="Toyoda A."/>
            <person name="Bronner-Fraser M."/>
            <person name="Fujiyama A."/>
            <person name="Holland L.Z."/>
            <person name="Holland P.W.H."/>
            <person name="Satoh N."/>
            <person name="Rokhsar D.S."/>
        </authorList>
    </citation>
    <scope>NUCLEOTIDE SEQUENCE [LARGE SCALE GENOMIC DNA]</scope>
    <source>
        <strain evidence="3">S238N-H82</strain>
        <tissue evidence="3">Testes</tissue>
    </source>
</reference>
<dbReference type="InParanoid" id="C3ZA09"/>
<proteinExistence type="predicted"/>
<name>C3ZA09_BRAFL</name>
<dbReference type="PANTHER" id="PTHR23282:SF101">
    <property type="entry name" value="MAM DOMAIN-CONTAINING PROTEIN"/>
    <property type="match status" value="1"/>
</dbReference>
<evidence type="ECO:0000313" key="3">
    <source>
        <dbReference type="EMBL" id="EEN50597.1"/>
    </source>
</evidence>
<dbReference type="InterPro" id="IPR051560">
    <property type="entry name" value="MAM_domain-containing"/>
</dbReference>
<dbReference type="Pfam" id="PF00629">
    <property type="entry name" value="MAM"/>
    <property type="match status" value="1"/>
</dbReference>
<feature type="domain" description="MAM" evidence="2">
    <location>
        <begin position="29"/>
        <end position="159"/>
    </location>
</feature>
<dbReference type="CDD" id="cd06263">
    <property type="entry name" value="MAM"/>
    <property type="match status" value="1"/>
</dbReference>
<dbReference type="PROSITE" id="PS50060">
    <property type="entry name" value="MAM_2"/>
    <property type="match status" value="1"/>
</dbReference>
<dbReference type="Gene3D" id="2.60.120.200">
    <property type="match status" value="1"/>
</dbReference>
<dbReference type="EMBL" id="GG666601">
    <property type="protein sequence ID" value="EEN50597.1"/>
    <property type="molecule type" value="Genomic_DNA"/>
</dbReference>
<sequence length="213" mass="23021">MTTTLVPVSTTISTPPAQTTRAPVSPSSLTCSFDDSLCGYTAASTRSQLAWVQWASTDSLKDHTSGEGSFMMVQVAASGGSPGDTRSNLAWLLTPWMTAEGIYCLEFFAYVQADGSSGLTVYQTIGEGGAVRKLWNNKGKVGAQWTPVRVDIWPTSKFQTSHSDLREDHNRKPSVFRQGPRPIQTGSRKACRMLKGPGIPVLVTDQQDTDTVS</sequence>
<dbReference type="GO" id="GO:0016020">
    <property type="term" value="C:membrane"/>
    <property type="evidence" value="ECO:0007669"/>
    <property type="project" value="InterPro"/>
</dbReference>
<evidence type="ECO:0000259" key="2">
    <source>
        <dbReference type="PROSITE" id="PS50060"/>
    </source>
</evidence>
<dbReference type="SMART" id="SM00137">
    <property type="entry name" value="MAM"/>
    <property type="match status" value="1"/>
</dbReference>
<feature type="region of interest" description="Disordered" evidence="1">
    <location>
        <begin position="160"/>
        <end position="182"/>
    </location>
</feature>
<dbReference type="InterPro" id="IPR000998">
    <property type="entry name" value="MAM_dom"/>
</dbReference>
<gene>
    <name evidence="3" type="ORF">BRAFLDRAFT_77556</name>
</gene>
<feature type="region of interest" description="Disordered" evidence="1">
    <location>
        <begin position="1"/>
        <end position="24"/>
    </location>
</feature>
<dbReference type="PANTHER" id="PTHR23282">
    <property type="entry name" value="APICAL ENDOSOMAL GLYCOPROTEIN PRECURSOR"/>
    <property type="match status" value="1"/>
</dbReference>
<dbReference type="InterPro" id="IPR013320">
    <property type="entry name" value="ConA-like_dom_sf"/>
</dbReference>
<dbReference type="AlphaFoldDB" id="C3ZA09"/>
<organism>
    <name type="scientific">Branchiostoma floridae</name>
    <name type="common">Florida lancelet</name>
    <name type="synonym">Amphioxus</name>
    <dbReference type="NCBI Taxonomy" id="7739"/>
    <lineage>
        <taxon>Eukaryota</taxon>
        <taxon>Metazoa</taxon>
        <taxon>Chordata</taxon>
        <taxon>Cephalochordata</taxon>
        <taxon>Leptocardii</taxon>
        <taxon>Amphioxiformes</taxon>
        <taxon>Branchiostomatidae</taxon>
        <taxon>Branchiostoma</taxon>
    </lineage>
</organism>
<accession>C3ZA09</accession>
<dbReference type="SUPFAM" id="SSF49899">
    <property type="entry name" value="Concanavalin A-like lectins/glucanases"/>
    <property type="match status" value="1"/>
</dbReference>
<protein>
    <recommendedName>
        <fullName evidence="2">MAM domain-containing protein</fullName>
    </recommendedName>
</protein>